<reference evidence="20" key="1">
    <citation type="submission" date="2019-08" db="EMBL/GenBank/DDBJ databases">
        <title>The improved chromosome-level genome for the pearl oyster Pinctada fucata martensii using PacBio sequencing and Hi-C.</title>
        <authorList>
            <person name="Zheng Z."/>
        </authorList>
    </citation>
    <scope>NUCLEOTIDE SEQUENCE</scope>
    <source>
        <strain evidence="20">ZZ-2019</strain>
        <tissue evidence="20">Adductor muscle</tissue>
    </source>
</reference>
<gene>
    <name evidence="20" type="ORF">FSP39_019248</name>
</gene>
<dbReference type="Pfam" id="PF04137">
    <property type="entry name" value="ERO1"/>
    <property type="match status" value="1"/>
</dbReference>
<keyword evidence="13" id="KW-1015">Disulfide bond</keyword>
<keyword evidence="12" id="KW-0472">Membrane</keyword>
<evidence type="ECO:0000256" key="14">
    <source>
        <dbReference type="ARBA" id="ARBA00023180"/>
    </source>
</evidence>
<evidence type="ECO:0000259" key="19">
    <source>
        <dbReference type="PROSITE" id="PS50832"/>
    </source>
</evidence>
<comment type="caution">
    <text evidence="20">The sequence shown here is derived from an EMBL/GenBank/DDBJ whole genome shotgun (WGS) entry which is preliminary data.</text>
</comment>
<feature type="domain" description="S1-like" evidence="19">
    <location>
        <begin position="318"/>
        <end position="379"/>
    </location>
</feature>
<keyword evidence="10" id="KW-0249">Electron transport</keyword>
<dbReference type="GO" id="GO:0071949">
    <property type="term" value="F:FAD binding"/>
    <property type="evidence" value="ECO:0007669"/>
    <property type="project" value="InterPro"/>
</dbReference>
<evidence type="ECO:0000256" key="2">
    <source>
        <dbReference type="ARBA" id="ARBA00004367"/>
    </source>
</evidence>
<evidence type="ECO:0000256" key="11">
    <source>
        <dbReference type="ARBA" id="ARBA00023002"/>
    </source>
</evidence>
<evidence type="ECO:0000256" key="18">
    <source>
        <dbReference type="SAM" id="SignalP"/>
    </source>
</evidence>
<dbReference type="AlphaFoldDB" id="A0AA88XWG4"/>
<keyword evidence="11" id="KW-0560">Oxidoreductase</keyword>
<keyword evidence="7 18" id="KW-0732">Signal</keyword>
<evidence type="ECO:0000256" key="5">
    <source>
        <dbReference type="ARBA" id="ARBA00022448"/>
    </source>
</evidence>
<keyword evidence="8" id="KW-0256">Endoplasmic reticulum</keyword>
<dbReference type="PROSITE" id="PS50832">
    <property type="entry name" value="S1_IF1_TYPE"/>
    <property type="match status" value="1"/>
</dbReference>
<dbReference type="PANTHER" id="PTHR12613:SF0">
    <property type="entry name" value="ERO1-LIKE PROTEIN"/>
    <property type="match status" value="1"/>
</dbReference>
<evidence type="ECO:0000256" key="15">
    <source>
        <dbReference type="ARBA" id="ARBA00023284"/>
    </source>
</evidence>
<dbReference type="PANTHER" id="PTHR12613">
    <property type="entry name" value="ERO1-RELATED"/>
    <property type="match status" value="1"/>
</dbReference>
<dbReference type="GO" id="GO:0003723">
    <property type="term" value="F:RNA binding"/>
    <property type="evidence" value="ECO:0007669"/>
    <property type="project" value="InterPro"/>
</dbReference>
<evidence type="ECO:0000256" key="4">
    <source>
        <dbReference type="ARBA" id="ARBA00011802"/>
    </source>
</evidence>
<evidence type="ECO:0000256" key="12">
    <source>
        <dbReference type="ARBA" id="ARBA00023136"/>
    </source>
</evidence>
<dbReference type="SUPFAM" id="SSF50249">
    <property type="entry name" value="Nucleic acid-binding proteins"/>
    <property type="match status" value="1"/>
</dbReference>
<evidence type="ECO:0000256" key="1">
    <source>
        <dbReference type="ARBA" id="ARBA00001974"/>
    </source>
</evidence>
<keyword evidence="14" id="KW-0325">Glycoprotein</keyword>
<feature type="region of interest" description="Disordered" evidence="17">
    <location>
        <begin position="394"/>
        <end position="453"/>
    </location>
</feature>
<dbReference type="GO" id="GO:0015035">
    <property type="term" value="F:protein-disulfide reductase activity"/>
    <property type="evidence" value="ECO:0007669"/>
    <property type="project" value="InterPro"/>
</dbReference>
<feature type="chain" id="PRO_5041699218" description="S1-like domain-containing protein" evidence="18">
    <location>
        <begin position="21"/>
        <end position="453"/>
    </location>
</feature>
<evidence type="ECO:0000256" key="10">
    <source>
        <dbReference type="ARBA" id="ARBA00022982"/>
    </source>
</evidence>
<keyword evidence="6" id="KW-0285">Flavoprotein</keyword>
<keyword evidence="16" id="KW-0396">Initiation factor</keyword>
<evidence type="ECO:0000256" key="9">
    <source>
        <dbReference type="ARBA" id="ARBA00022827"/>
    </source>
</evidence>
<accession>A0AA88XWG4</accession>
<dbReference type="SUPFAM" id="SSF110019">
    <property type="entry name" value="ERO1-like"/>
    <property type="match status" value="1"/>
</dbReference>
<dbReference type="InterPro" id="IPR001253">
    <property type="entry name" value="TIF_eIF-1A"/>
</dbReference>
<dbReference type="InterPro" id="IPR006196">
    <property type="entry name" value="RNA-binding_domain_S1_IF1"/>
</dbReference>
<dbReference type="Proteomes" id="UP001186944">
    <property type="component" value="Unassembled WGS sequence"/>
</dbReference>
<dbReference type="GO" id="GO:0005789">
    <property type="term" value="C:endoplasmic reticulum membrane"/>
    <property type="evidence" value="ECO:0007669"/>
    <property type="project" value="UniProtKB-SubCell"/>
</dbReference>
<feature type="compositionally biased region" description="Low complexity" evidence="17">
    <location>
        <begin position="406"/>
        <end position="415"/>
    </location>
</feature>
<keyword evidence="16" id="KW-0648">Protein biosynthesis</keyword>
<comment type="cofactor">
    <cofactor evidence="1">
        <name>FAD</name>
        <dbReference type="ChEBI" id="CHEBI:57692"/>
    </cofactor>
</comment>
<evidence type="ECO:0000313" key="20">
    <source>
        <dbReference type="EMBL" id="KAK3093721.1"/>
    </source>
</evidence>
<evidence type="ECO:0000256" key="3">
    <source>
        <dbReference type="ARBA" id="ARBA00008277"/>
    </source>
</evidence>
<dbReference type="Gene3D" id="2.40.50.140">
    <property type="entry name" value="Nucleic acid-binding proteins"/>
    <property type="match status" value="1"/>
</dbReference>
<keyword evidence="5" id="KW-0813">Transport</keyword>
<dbReference type="InterPro" id="IPR007266">
    <property type="entry name" value="Ero1"/>
</dbReference>
<evidence type="ECO:0000256" key="6">
    <source>
        <dbReference type="ARBA" id="ARBA00022630"/>
    </source>
</evidence>
<dbReference type="SMART" id="SM00652">
    <property type="entry name" value="eIF1a"/>
    <property type="match status" value="1"/>
</dbReference>
<dbReference type="GO" id="GO:0034975">
    <property type="term" value="P:protein folding in endoplasmic reticulum"/>
    <property type="evidence" value="ECO:0007669"/>
    <property type="project" value="InterPro"/>
</dbReference>
<evidence type="ECO:0000256" key="16">
    <source>
        <dbReference type="PROSITE-ProRule" id="PRU00181"/>
    </source>
</evidence>
<name>A0AA88XWG4_PINIB</name>
<protein>
    <recommendedName>
        <fullName evidence="19">S1-like domain-containing protein</fullName>
    </recommendedName>
</protein>
<evidence type="ECO:0000313" key="21">
    <source>
        <dbReference type="Proteomes" id="UP001186944"/>
    </source>
</evidence>
<keyword evidence="9" id="KW-0274">FAD</keyword>
<dbReference type="InterPro" id="IPR012340">
    <property type="entry name" value="NA-bd_OB-fold"/>
</dbReference>
<dbReference type="GO" id="GO:0016972">
    <property type="term" value="F:thiol oxidase activity"/>
    <property type="evidence" value="ECO:0007669"/>
    <property type="project" value="InterPro"/>
</dbReference>
<proteinExistence type="inferred from homology"/>
<comment type="subcellular location">
    <subcellularLocation>
        <location evidence="2">Endoplasmic reticulum membrane</location>
        <topology evidence="2">Peripheral membrane protein</topology>
        <orientation evidence="2">Lumenal side</orientation>
    </subcellularLocation>
</comment>
<feature type="signal peptide" evidence="18">
    <location>
        <begin position="1"/>
        <end position="20"/>
    </location>
</feature>
<dbReference type="GO" id="GO:0003743">
    <property type="term" value="F:translation initiation factor activity"/>
    <property type="evidence" value="ECO:0007669"/>
    <property type="project" value="UniProtKB-UniRule"/>
</dbReference>
<comment type="subunit">
    <text evidence="4">May function both as a monomer and a homodimer.</text>
</comment>
<dbReference type="EMBL" id="VSWD01000009">
    <property type="protein sequence ID" value="KAK3093721.1"/>
    <property type="molecule type" value="Genomic_DNA"/>
</dbReference>
<evidence type="ECO:0000256" key="7">
    <source>
        <dbReference type="ARBA" id="ARBA00022729"/>
    </source>
</evidence>
<comment type="similarity">
    <text evidence="3">Belongs to the EROs family.</text>
</comment>
<dbReference type="InterPro" id="IPR037192">
    <property type="entry name" value="ERO1-like_sf"/>
</dbReference>
<organism evidence="20 21">
    <name type="scientific">Pinctada imbricata</name>
    <name type="common">Atlantic pearl-oyster</name>
    <name type="synonym">Pinctada martensii</name>
    <dbReference type="NCBI Taxonomy" id="66713"/>
    <lineage>
        <taxon>Eukaryota</taxon>
        <taxon>Metazoa</taxon>
        <taxon>Spiralia</taxon>
        <taxon>Lophotrochozoa</taxon>
        <taxon>Mollusca</taxon>
        <taxon>Bivalvia</taxon>
        <taxon>Autobranchia</taxon>
        <taxon>Pteriomorphia</taxon>
        <taxon>Pterioida</taxon>
        <taxon>Pterioidea</taxon>
        <taxon>Pteriidae</taxon>
        <taxon>Pinctada</taxon>
    </lineage>
</organism>
<sequence length="453" mass="52639">MMRMLCLTISIYSLLIPLFADVKNQSKTDSHPCFCKLNGEVDDCRCKIEEVDALNNKKIYPIVKSLVSQDYFRYMKVNLVKECPFWRDDSRCAMKDCHVDTCTADEVPEGLKDHIDDPVENKYSEEAQEEPSCAEEKELSALDTTISEKSKEKFRSWKSYDDKLDKFCEIDDDRSSDCNYVDLLLNPERYTGYRGASPRRIWRTIYEENCFKPQEVGYGNMQSLSGMCLEKRIFYRLISGLHTSINLHLCAEYLYPAKGIKPAEWKPNLKEFQKRFGPEKTKGQGPQRLKNLYFTYLLELRALAKIAPYLETESFYTGNVTAGRGNNLHEVETPGQEKFLVSMPTRFRKNVWIKRGDYVMVQPIDEGEKVKAEIVTILMRDQIKYIQNEGKWPKEFSERESSNNQELIPDDLLPPSDEDSDEERELTVVNANRQNVVVYEETDSEESEEEDNG</sequence>
<keyword evidence="15" id="KW-0676">Redox-active center</keyword>
<keyword evidence="21" id="KW-1185">Reference proteome</keyword>
<evidence type="ECO:0000256" key="8">
    <source>
        <dbReference type="ARBA" id="ARBA00022824"/>
    </source>
</evidence>
<evidence type="ECO:0000256" key="13">
    <source>
        <dbReference type="ARBA" id="ARBA00023157"/>
    </source>
</evidence>
<feature type="compositionally biased region" description="Acidic residues" evidence="17">
    <location>
        <begin position="440"/>
        <end position="453"/>
    </location>
</feature>
<evidence type="ECO:0000256" key="17">
    <source>
        <dbReference type="SAM" id="MobiDB-lite"/>
    </source>
</evidence>